<evidence type="ECO:0000313" key="6">
    <source>
        <dbReference type="EMBL" id="SUZ60354.1"/>
    </source>
</evidence>
<dbReference type="Pfam" id="PF00005">
    <property type="entry name" value="ABC_tran"/>
    <property type="match status" value="1"/>
</dbReference>
<evidence type="ECO:0000256" key="4">
    <source>
        <dbReference type="ARBA" id="ARBA00022840"/>
    </source>
</evidence>
<organism evidence="6">
    <name type="scientific">marine metagenome</name>
    <dbReference type="NCBI Taxonomy" id="408172"/>
    <lineage>
        <taxon>unclassified sequences</taxon>
        <taxon>metagenomes</taxon>
        <taxon>ecological metagenomes</taxon>
    </lineage>
</organism>
<dbReference type="GO" id="GO:0005524">
    <property type="term" value="F:ATP binding"/>
    <property type="evidence" value="ECO:0007669"/>
    <property type="project" value="UniProtKB-KW"/>
</dbReference>
<gene>
    <name evidence="6" type="ORF">METZ01_LOCUS13208</name>
</gene>
<keyword evidence="4" id="KW-0067">ATP-binding</keyword>
<dbReference type="GO" id="GO:0006950">
    <property type="term" value="P:response to stress"/>
    <property type="evidence" value="ECO:0007669"/>
    <property type="project" value="UniProtKB-ARBA"/>
</dbReference>
<dbReference type="EMBL" id="UINC01000738">
    <property type="protein sequence ID" value="SUZ60354.1"/>
    <property type="molecule type" value="Genomic_DNA"/>
</dbReference>
<feature type="domain" description="ABC transporter" evidence="5">
    <location>
        <begin position="4"/>
        <end position="264"/>
    </location>
</feature>
<dbReference type="CDD" id="cd03294">
    <property type="entry name" value="ABC_Pro_Gly_Betaine"/>
    <property type="match status" value="1"/>
</dbReference>
<dbReference type="FunFam" id="3.40.50.300:FF:000201">
    <property type="entry name" value="Glycine betaine/L-proline ABC transporter ATP-binding protein"/>
    <property type="match status" value="1"/>
</dbReference>
<protein>
    <recommendedName>
        <fullName evidence="5">ABC transporter domain-containing protein</fullName>
    </recommendedName>
</protein>
<dbReference type="GO" id="GO:0031460">
    <property type="term" value="P:glycine betaine transport"/>
    <property type="evidence" value="ECO:0007669"/>
    <property type="project" value="InterPro"/>
</dbReference>
<dbReference type="InterPro" id="IPR046342">
    <property type="entry name" value="CBS_dom_sf"/>
</dbReference>
<dbReference type="PANTHER" id="PTHR43869">
    <property type="entry name" value="GLYCINE BETAINE/PROLINE BETAINE TRANSPORT SYSTEM ATP-BINDING PROTEIN PROV"/>
    <property type="match status" value="1"/>
</dbReference>
<dbReference type="InterPro" id="IPR027417">
    <property type="entry name" value="P-loop_NTPase"/>
</dbReference>
<reference evidence="6" key="1">
    <citation type="submission" date="2018-05" db="EMBL/GenBank/DDBJ databases">
        <authorList>
            <person name="Lanie J.A."/>
            <person name="Ng W.-L."/>
            <person name="Kazmierczak K.M."/>
            <person name="Andrzejewski T.M."/>
            <person name="Davidsen T.M."/>
            <person name="Wayne K.J."/>
            <person name="Tettelin H."/>
            <person name="Glass J.I."/>
            <person name="Rusch D."/>
            <person name="Podicherti R."/>
            <person name="Tsui H.-C.T."/>
            <person name="Winkler M.E."/>
        </authorList>
    </citation>
    <scope>NUCLEOTIDE SEQUENCE</scope>
</reference>
<dbReference type="GO" id="GO:0016887">
    <property type="term" value="F:ATP hydrolysis activity"/>
    <property type="evidence" value="ECO:0007669"/>
    <property type="project" value="InterPro"/>
</dbReference>
<sequence length="343" mass="38412">MSKIEVKNIYKIFGDHPERILPMVRDGATKEEVRDETDHTVGLDNVSLSIKEGEIFVCMGLSGSGKSTLIRHINRLIDPTSGEVTVDGVDVLKLNHNELLEFRKQSMSMVFQRFGLFPHKTIIENVAFGLEVQKIPADERDETARMQIESVGLQGFEDQYPAQLSGGMQQRVGLARALATNPQILLMDEAFSALDPLIRSDMQNQLIELQSKLKKTIVFITHDLDESLKLGDHIGILNGGRLVQIGRPEDIIMNPADDYVKAFVKDVNRSKVLRAKTVMTKVDEFDAKNINPSNIYSIEENVVIEDIIPKVLKERSTINVVDKQGDTMGYITANELSDALTKH</sequence>
<dbReference type="PANTHER" id="PTHR43869:SF1">
    <property type="entry name" value="GLYCINE BETAINE_PROLINE BETAINE TRANSPORT SYSTEM ATP-BINDING PROTEIN PROV"/>
    <property type="match status" value="1"/>
</dbReference>
<evidence type="ECO:0000256" key="3">
    <source>
        <dbReference type="ARBA" id="ARBA00022741"/>
    </source>
</evidence>
<comment type="similarity">
    <text evidence="1">Belongs to the ABC transporter superfamily.</text>
</comment>
<dbReference type="AlphaFoldDB" id="A0A381P1I8"/>
<dbReference type="Gene3D" id="3.40.50.300">
    <property type="entry name" value="P-loop containing nucleotide triphosphate hydrolases"/>
    <property type="match status" value="1"/>
</dbReference>
<evidence type="ECO:0000256" key="2">
    <source>
        <dbReference type="ARBA" id="ARBA00022448"/>
    </source>
</evidence>
<dbReference type="PROSITE" id="PS00211">
    <property type="entry name" value="ABC_TRANSPORTER_1"/>
    <property type="match status" value="1"/>
</dbReference>
<dbReference type="InterPro" id="IPR003593">
    <property type="entry name" value="AAA+_ATPase"/>
</dbReference>
<dbReference type="SUPFAM" id="SSF54631">
    <property type="entry name" value="CBS-domain pair"/>
    <property type="match status" value="1"/>
</dbReference>
<name>A0A381P1I8_9ZZZZ</name>
<dbReference type="InterPro" id="IPR017871">
    <property type="entry name" value="ABC_transporter-like_CS"/>
</dbReference>
<dbReference type="SUPFAM" id="SSF52540">
    <property type="entry name" value="P-loop containing nucleoside triphosphate hydrolases"/>
    <property type="match status" value="1"/>
</dbReference>
<dbReference type="SMART" id="SM00382">
    <property type="entry name" value="AAA"/>
    <property type="match status" value="1"/>
</dbReference>
<dbReference type="InterPro" id="IPR051921">
    <property type="entry name" value="ABC_osmolyte_uptake_ATP-bind"/>
</dbReference>
<keyword evidence="3" id="KW-0547">Nucleotide-binding</keyword>
<evidence type="ECO:0000259" key="5">
    <source>
        <dbReference type="PROSITE" id="PS50893"/>
    </source>
</evidence>
<dbReference type="InterPro" id="IPR005892">
    <property type="entry name" value="Gly-betaine_transp_ATP-bd"/>
</dbReference>
<accession>A0A381P1I8</accession>
<keyword evidence="2" id="KW-0813">Transport</keyword>
<dbReference type="NCBIfam" id="TIGR01186">
    <property type="entry name" value="proV"/>
    <property type="match status" value="1"/>
</dbReference>
<proteinExistence type="inferred from homology"/>
<dbReference type="GO" id="GO:0016020">
    <property type="term" value="C:membrane"/>
    <property type="evidence" value="ECO:0007669"/>
    <property type="project" value="InterPro"/>
</dbReference>
<dbReference type="PROSITE" id="PS50893">
    <property type="entry name" value="ABC_TRANSPORTER_2"/>
    <property type="match status" value="1"/>
</dbReference>
<evidence type="ECO:0000256" key="1">
    <source>
        <dbReference type="ARBA" id="ARBA00005417"/>
    </source>
</evidence>
<dbReference type="InterPro" id="IPR003439">
    <property type="entry name" value="ABC_transporter-like_ATP-bd"/>
</dbReference>